<reference evidence="2" key="2">
    <citation type="submission" date="2015-06" db="UniProtKB">
        <authorList>
            <consortium name="EnsemblPlants"/>
        </authorList>
    </citation>
    <scope>IDENTIFICATION</scope>
</reference>
<dbReference type="HOGENOM" id="CLU_2798427_0_0_1"/>
<evidence type="ECO:0000313" key="3">
    <source>
        <dbReference type="Proteomes" id="UP000008022"/>
    </source>
</evidence>
<dbReference type="Proteomes" id="UP000008022">
    <property type="component" value="Unassembled WGS sequence"/>
</dbReference>
<organism evidence="2 3">
    <name type="scientific">Oryza rufipogon</name>
    <name type="common">Brownbeard rice</name>
    <name type="synonym">Asian wild rice</name>
    <dbReference type="NCBI Taxonomy" id="4529"/>
    <lineage>
        <taxon>Eukaryota</taxon>
        <taxon>Viridiplantae</taxon>
        <taxon>Streptophyta</taxon>
        <taxon>Embryophyta</taxon>
        <taxon>Tracheophyta</taxon>
        <taxon>Spermatophyta</taxon>
        <taxon>Magnoliopsida</taxon>
        <taxon>Liliopsida</taxon>
        <taxon>Poales</taxon>
        <taxon>Poaceae</taxon>
        <taxon>BOP clade</taxon>
        <taxon>Oryzoideae</taxon>
        <taxon>Oryzeae</taxon>
        <taxon>Oryzinae</taxon>
        <taxon>Oryza</taxon>
    </lineage>
</organism>
<dbReference type="EnsemblPlants" id="ORUFI10G18720.1">
    <property type="protein sequence ID" value="ORUFI10G18720.1"/>
    <property type="gene ID" value="ORUFI10G18720"/>
</dbReference>
<sequence>MDGVAADGLRAAATDIVARIRLRQVRDWSGASATGDGDGGGARAWRRGHLERPLSEGMAARAQQQRAG</sequence>
<proteinExistence type="predicted"/>
<accession>A0A0E0R233</accession>
<feature type="region of interest" description="Disordered" evidence="1">
    <location>
        <begin position="28"/>
        <end position="68"/>
    </location>
</feature>
<protein>
    <submittedName>
        <fullName evidence="2">Uncharacterized protein</fullName>
    </submittedName>
</protein>
<name>A0A0E0R233_ORYRU</name>
<evidence type="ECO:0000256" key="1">
    <source>
        <dbReference type="SAM" id="MobiDB-lite"/>
    </source>
</evidence>
<reference evidence="3" key="1">
    <citation type="submission" date="2013-06" db="EMBL/GenBank/DDBJ databases">
        <authorList>
            <person name="Zhao Q."/>
        </authorList>
    </citation>
    <scope>NUCLEOTIDE SEQUENCE</scope>
    <source>
        <strain evidence="3">cv. W1943</strain>
    </source>
</reference>
<dbReference type="Gramene" id="ORUFI10G18720.1">
    <property type="protein sequence ID" value="ORUFI10G18720.1"/>
    <property type="gene ID" value="ORUFI10G18720"/>
</dbReference>
<keyword evidence="3" id="KW-1185">Reference proteome</keyword>
<feature type="compositionally biased region" description="Low complexity" evidence="1">
    <location>
        <begin position="59"/>
        <end position="68"/>
    </location>
</feature>
<evidence type="ECO:0000313" key="2">
    <source>
        <dbReference type="EnsemblPlants" id="ORUFI10G18720.1"/>
    </source>
</evidence>
<dbReference type="AlphaFoldDB" id="A0A0E0R233"/>